<dbReference type="PANTHER" id="PTHR11567">
    <property type="entry name" value="ACID PHOSPHATASE-RELATED"/>
    <property type="match status" value="1"/>
</dbReference>
<keyword evidence="3" id="KW-0812">Transmembrane</keyword>
<evidence type="ECO:0000256" key="2">
    <source>
        <dbReference type="ARBA" id="ARBA00022801"/>
    </source>
</evidence>
<comment type="caution">
    <text evidence="5">The sequence shown here is derived from an EMBL/GenBank/DDBJ whole genome shotgun (WGS) entry which is preliminary data.</text>
</comment>
<protein>
    <submittedName>
        <fullName evidence="5">Histidine phosphatase superfamily</fullName>
    </submittedName>
</protein>
<feature type="chain" id="PRO_5035271573" evidence="4">
    <location>
        <begin position="38"/>
        <end position="458"/>
    </location>
</feature>
<evidence type="ECO:0000256" key="1">
    <source>
        <dbReference type="ARBA" id="ARBA00005375"/>
    </source>
</evidence>
<name>A0A8J6ATR5_9EUKA</name>
<dbReference type="EMBL" id="JAHDYR010000019">
    <property type="protein sequence ID" value="KAG9393913.1"/>
    <property type="molecule type" value="Genomic_DNA"/>
</dbReference>
<evidence type="ECO:0000256" key="3">
    <source>
        <dbReference type="SAM" id="Phobius"/>
    </source>
</evidence>
<sequence length="458" mass="51053">MNGHGQARCLLTRAMSLRVSRICILLLIACLVSPARADELKLAIALFRHGARSPLHFLPDHMDTCKWSEGPRRRGQLTPLGQQQLYDVGLYYNALYVTEHELLSPKYNNSEILIRSSGTDRTVMSAYSVLTGLYPPGAGSDTLPDQVQPVPIRSNLGTPWIQEDDEDRLFHPEADCPVLEDMRTNAMHSKSWEAVEEQYYEFLQRIKKEAELEDYVGSTFHAADIGLLSDPLRCGITQGCGLPPVITQADFEVIMDIHRLKMHEKIGAGVSDQRTRMKGSPMINSWRDMVYSALTDEPTAKMVIYSGHDTTVETMLALLGLWGDDAAETDFGSHLELELWQDPTIVGVEEREQYYIKFRFNGDTMPITACGGVVCSLDDFDDIISSTTVGWGLCVVDPLIERHVGVAWLTFWKTLGLSFLATMILLAVCFIAGLRLAGGIVGHSHSIPSFEKNEAKNM</sequence>
<reference evidence="5" key="1">
    <citation type="submission" date="2021-05" db="EMBL/GenBank/DDBJ databases">
        <title>A free-living protist that lacks canonical eukaryotic 1 DNA replication and segregation systems.</title>
        <authorList>
            <person name="Salas-Leiva D.E."/>
            <person name="Tromer E.C."/>
            <person name="Curtis B.A."/>
            <person name="Jerlstrom-Hultqvist J."/>
            <person name="Kolisko M."/>
            <person name="Yi Z."/>
            <person name="Salas-Leiva J.S."/>
            <person name="Gallot-Lavallee L."/>
            <person name="Kops G.J.P.L."/>
            <person name="Archibald J.M."/>
            <person name="Simpson A.G.B."/>
            <person name="Roger A.J."/>
        </authorList>
    </citation>
    <scope>NUCLEOTIDE SEQUENCE</scope>
    <source>
        <strain evidence="5">BICM</strain>
    </source>
</reference>
<keyword evidence="2" id="KW-0378">Hydrolase</keyword>
<dbReference type="CDD" id="cd07061">
    <property type="entry name" value="HP_HAP_like"/>
    <property type="match status" value="1"/>
</dbReference>
<dbReference type="AlphaFoldDB" id="A0A8J6ATR5"/>
<evidence type="ECO:0000313" key="6">
    <source>
        <dbReference type="Proteomes" id="UP000717585"/>
    </source>
</evidence>
<feature type="transmembrane region" description="Helical" evidence="3">
    <location>
        <begin position="415"/>
        <end position="437"/>
    </location>
</feature>
<feature type="signal peptide" evidence="4">
    <location>
        <begin position="1"/>
        <end position="37"/>
    </location>
</feature>
<dbReference type="SUPFAM" id="SSF53254">
    <property type="entry name" value="Phosphoglycerate mutase-like"/>
    <property type="match status" value="1"/>
</dbReference>
<keyword evidence="3" id="KW-1133">Transmembrane helix</keyword>
<comment type="similarity">
    <text evidence="1">Belongs to the histidine acid phosphatase family.</text>
</comment>
<dbReference type="InterPro" id="IPR050645">
    <property type="entry name" value="Histidine_acid_phosphatase"/>
</dbReference>
<keyword evidence="6" id="KW-1185">Reference proteome</keyword>
<evidence type="ECO:0000313" key="5">
    <source>
        <dbReference type="EMBL" id="KAG9393913.1"/>
    </source>
</evidence>
<gene>
    <name evidence="5" type="ORF">J8273_4513</name>
</gene>
<dbReference type="GO" id="GO:0016791">
    <property type="term" value="F:phosphatase activity"/>
    <property type="evidence" value="ECO:0007669"/>
    <property type="project" value="TreeGrafter"/>
</dbReference>
<accession>A0A8J6ATR5</accession>
<dbReference type="Pfam" id="PF00328">
    <property type="entry name" value="His_Phos_2"/>
    <property type="match status" value="1"/>
</dbReference>
<dbReference type="PROSITE" id="PS00616">
    <property type="entry name" value="HIS_ACID_PHOSPHAT_1"/>
    <property type="match status" value="1"/>
</dbReference>
<keyword evidence="3" id="KW-0472">Membrane</keyword>
<dbReference type="Proteomes" id="UP000717585">
    <property type="component" value="Unassembled WGS sequence"/>
</dbReference>
<proteinExistence type="inferred from homology"/>
<dbReference type="Gene3D" id="3.40.50.1240">
    <property type="entry name" value="Phosphoglycerate mutase-like"/>
    <property type="match status" value="1"/>
</dbReference>
<organism evidence="5 6">
    <name type="scientific">Carpediemonas membranifera</name>
    <dbReference type="NCBI Taxonomy" id="201153"/>
    <lineage>
        <taxon>Eukaryota</taxon>
        <taxon>Metamonada</taxon>
        <taxon>Carpediemonas-like organisms</taxon>
        <taxon>Carpediemonas</taxon>
    </lineage>
</organism>
<dbReference type="OrthoDB" id="258392at2759"/>
<dbReference type="InterPro" id="IPR033379">
    <property type="entry name" value="Acid_Pase_AS"/>
</dbReference>
<dbReference type="InterPro" id="IPR029033">
    <property type="entry name" value="His_PPase_superfam"/>
</dbReference>
<dbReference type="PANTHER" id="PTHR11567:SF110">
    <property type="entry name" value="2-PHOSPHOXYLOSE PHOSPHATASE 1"/>
    <property type="match status" value="1"/>
</dbReference>
<keyword evidence="4" id="KW-0732">Signal</keyword>
<dbReference type="InterPro" id="IPR000560">
    <property type="entry name" value="His_Pase_clade-2"/>
</dbReference>
<evidence type="ECO:0000256" key="4">
    <source>
        <dbReference type="SAM" id="SignalP"/>
    </source>
</evidence>